<dbReference type="Proteomes" id="UP000076078">
    <property type="component" value="Unassembled WGS sequence"/>
</dbReference>
<proteinExistence type="predicted"/>
<sequence>MEAITNNTELGKEIEEYKIKDRELFKKASKLKERLSERFSYVEKEIDFAVTVRITVLFHYYLEFTLLPLYNRTYNTAHTYEQFKEHYVCDAQRIAGTLRLDRIRDFFRDRNLDLQYNTATFESRVDEYVEAVKNTYNSNTKIQMSLRKMYDTLESVIQQVTGDKTFIL</sequence>
<gene>
    <name evidence="1" type="ORF">DLAC_09105</name>
</gene>
<evidence type="ECO:0000313" key="1">
    <source>
        <dbReference type="EMBL" id="KYQ90480.1"/>
    </source>
</evidence>
<dbReference type="InParanoid" id="A0A151Z950"/>
<protein>
    <submittedName>
        <fullName evidence="1">Uncharacterized protein</fullName>
    </submittedName>
</protein>
<name>A0A151Z950_TIELA</name>
<accession>A0A151Z950</accession>
<comment type="caution">
    <text evidence="1">The sequence shown here is derived from an EMBL/GenBank/DDBJ whole genome shotgun (WGS) entry which is preliminary data.</text>
</comment>
<dbReference type="AlphaFoldDB" id="A0A151Z950"/>
<evidence type="ECO:0000313" key="2">
    <source>
        <dbReference type="Proteomes" id="UP000076078"/>
    </source>
</evidence>
<reference evidence="1 2" key="1">
    <citation type="submission" date="2015-12" db="EMBL/GenBank/DDBJ databases">
        <title>Dictyostelia acquired genes for synthesis and detection of signals that induce cell-type specialization by lateral gene transfer from prokaryotes.</title>
        <authorList>
            <person name="Gloeckner G."/>
            <person name="Schaap P."/>
        </authorList>
    </citation>
    <scope>NUCLEOTIDE SEQUENCE [LARGE SCALE GENOMIC DNA]</scope>
    <source>
        <strain evidence="1 2">TK</strain>
    </source>
</reference>
<organism evidence="1 2">
    <name type="scientific">Tieghemostelium lacteum</name>
    <name type="common">Slime mold</name>
    <name type="synonym">Dictyostelium lacteum</name>
    <dbReference type="NCBI Taxonomy" id="361077"/>
    <lineage>
        <taxon>Eukaryota</taxon>
        <taxon>Amoebozoa</taxon>
        <taxon>Evosea</taxon>
        <taxon>Eumycetozoa</taxon>
        <taxon>Dictyostelia</taxon>
        <taxon>Dictyosteliales</taxon>
        <taxon>Raperosteliaceae</taxon>
        <taxon>Tieghemostelium</taxon>
    </lineage>
</organism>
<dbReference type="EMBL" id="LODT01000037">
    <property type="protein sequence ID" value="KYQ90480.1"/>
    <property type="molecule type" value="Genomic_DNA"/>
</dbReference>
<keyword evidence="2" id="KW-1185">Reference proteome</keyword>